<dbReference type="PANTHER" id="PTHR23527:SF1">
    <property type="entry name" value="BLL3282 PROTEIN"/>
    <property type="match status" value="1"/>
</dbReference>
<feature type="transmembrane region" description="Helical" evidence="4">
    <location>
        <begin position="181"/>
        <end position="200"/>
    </location>
</feature>
<keyword evidence="1 4" id="KW-0812">Transmembrane</keyword>
<gene>
    <name evidence="5" type="ORF">SAMN05660835_00161</name>
</gene>
<evidence type="ECO:0000256" key="1">
    <source>
        <dbReference type="ARBA" id="ARBA00022692"/>
    </source>
</evidence>
<feature type="transmembrane region" description="Helical" evidence="4">
    <location>
        <begin position="48"/>
        <end position="66"/>
    </location>
</feature>
<dbReference type="Proteomes" id="UP000199411">
    <property type="component" value="Unassembled WGS sequence"/>
</dbReference>
<feature type="transmembrane region" description="Helical" evidence="4">
    <location>
        <begin position="104"/>
        <end position="127"/>
    </location>
</feature>
<dbReference type="InterPro" id="IPR036259">
    <property type="entry name" value="MFS_trans_sf"/>
</dbReference>
<evidence type="ECO:0000313" key="5">
    <source>
        <dbReference type="EMBL" id="SDB99281.1"/>
    </source>
</evidence>
<reference evidence="6" key="1">
    <citation type="submission" date="2016-10" db="EMBL/GenBank/DDBJ databases">
        <authorList>
            <person name="Varghese N."/>
            <person name="Submissions S."/>
        </authorList>
    </citation>
    <scope>NUCLEOTIDE SEQUENCE [LARGE SCALE GENOMIC DNA]</scope>
    <source>
        <strain evidence="6">DSM 8415</strain>
    </source>
</reference>
<dbReference type="Pfam" id="PF07690">
    <property type="entry name" value="MFS_1"/>
    <property type="match status" value="1"/>
</dbReference>
<dbReference type="PANTHER" id="PTHR23527">
    <property type="entry name" value="BLL3282 PROTEIN"/>
    <property type="match status" value="1"/>
</dbReference>
<feature type="transmembrane region" description="Helical" evidence="4">
    <location>
        <begin position="148"/>
        <end position="169"/>
    </location>
</feature>
<dbReference type="SUPFAM" id="SSF103473">
    <property type="entry name" value="MFS general substrate transporter"/>
    <property type="match status" value="1"/>
</dbReference>
<name>A0A1G6HYH8_9BACT</name>
<evidence type="ECO:0000256" key="4">
    <source>
        <dbReference type="SAM" id="Phobius"/>
    </source>
</evidence>
<evidence type="ECO:0000313" key="6">
    <source>
        <dbReference type="Proteomes" id="UP000199411"/>
    </source>
</evidence>
<accession>A0A1G6HYH8</accession>
<feature type="transmembrane region" description="Helical" evidence="4">
    <location>
        <begin position="221"/>
        <end position="241"/>
    </location>
</feature>
<dbReference type="RefSeq" id="WP_216818713.1">
    <property type="nucleotide sequence ID" value="NZ_FMYU01000001.1"/>
</dbReference>
<feature type="transmembrane region" description="Helical" evidence="4">
    <location>
        <begin position="12"/>
        <end position="36"/>
    </location>
</feature>
<feature type="transmembrane region" description="Helical" evidence="4">
    <location>
        <begin position="78"/>
        <end position="98"/>
    </location>
</feature>
<dbReference type="InterPro" id="IPR052952">
    <property type="entry name" value="MFS-Transporter"/>
</dbReference>
<evidence type="ECO:0000256" key="2">
    <source>
        <dbReference type="ARBA" id="ARBA00022989"/>
    </source>
</evidence>
<dbReference type="EMBL" id="FMYU01000001">
    <property type="protein sequence ID" value="SDB99281.1"/>
    <property type="molecule type" value="Genomic_DNA"/>
</dbReference>
<protein>
    <submittedName>
        <fullName evidence="5">Major Facilitator Superfamily protein</fullName>
    </submittedName>
</protein>
<evidence type="ECO:0000256" key="3">
    <source>
        <dbReference type="ARBA" id="ARBA00023136"/>
    </source>
</evidence>
<organism evidence="5 6">
    <name type="scientific">Desulfurella multipotens</name>
    <dbReference type="NCBI Taxonomy" id="79269"/>
    <lineage>
        <taxon>Bacteria</taxon>
        <taxon>Pseudomonadati</taxon>
        <taxon>Campylobacterota</taxon>
        <taxon>Desulfurellia</taxon>
        <taxon>Desulfurellales</taxon>
        <taxon>Desulfurellaceae</taxon>
        <taxon>Desulfurella</taxon>
    </lineage>
</organism>
<sequence>MSKDKSHSLFPLVISSGAFFLSYYTRLMWSILSVYMPLKPTITQDGHIFALYFFGYIAVQIPAGFVSDRFDCGKIISLSLILLSIITFFSGIVTNIYQEYVLSLLMGFCAGWIYPASLCAIVGILSFGLKSYKTSSKMNLKIIKNKNVLLISFGGLLFFASYWSITLYAYKYFLGIGIDKVMSGIMFSSMAAAGFSNMFWQTSGILSPLFSSFIISKFGFSILWVTLCAIILIASTFYLKIKT</sequence>
<dbReference type="Gene3D" id="1.20.1250.20">
    <property type="entry name" value="MFS general substrate transporter like domains"/>
    <property type="match status" value="1"/>
</dbReference>
<keyword evidence="6" id="KW-1185">Reference proteome</keyword>
<keyword evidence="3 4" id="KW-0472">Membrane</keyword>
<dbReference type="InterPro" id="IPR011701">
    <property type="entry name" value="MFS"/>
</dbReference>
<proteinExistence type="predicted"/>
<dbReference type="GO" id="GO:0022857">
    <property type="term" value="F:transmembrane transporter activity"/>
    <property type="evidence" value="ECO:0007669"/>
    <property type="project" value="InterPro"/>
</dbReference>
<dbReference type="AlphaFoldDB" id="A0A1G6HYH8"/>
<keyword evidence="2 4" id="KW-1133">Transmembrane helix</keyword>